<reference evidence="3" key="1">
    <citation type="submission" date="2017-02" db="UniProtKB">
        <authorList>
            <consortium name="WormBaseParasite"/>
        </authorList>
    </citation>
    <scope>IDENTIFICATION</scope>
</reference>
<evidence type="ECO:0000313" key="2">
    <source>
        <dbReference type="Proteomes" id="UP000036681"/>
    </source>
</evidence>
<sequence>MWYMNSLEERLAFMIISLLLIRELQTKVSRKADEAMQNSSVEILCKSFLDRISIELDAVEVIEKEVINEYDTIVIRRAIDLCVIGAAFRCIDSKAKKCRVISIQFVLEYIVCIARGEKEIREA</sequence>
<organism evidence="2 3">
    <name type="scientific">Ascaris lumbricoides</name>
    <name type="common">Giant roundworm</name>
    <dbReference type="NCBI Taxonomy" id="6252"/>
    <lineage>
        <taxon>Eukaryota</taxon>
        <taxon>Metazoa</taxon>
        <taxon>Ecdysozoa</taxon>
        <taxon>Nematoda</taxon>
        <taxon>Chromadorea</taxon>
        <taxon>Rhabditida</taxon>
        <taxon>Spirurina</taxon>
        <taxon>Ascaridomorpha</taxon>
        <taxon>Ascaridoidea</taxon>
        <taxon>Ascarididae</taxon>
        <taxon>Ascaris</taxon>
    </lineage>
</organism>
<name>A0A0M3HKW2_ASCLU</name>
<keyword evidence="1" id="KW-0732">Signal</keyword>
<feature type="chain" id="PRO_5005656208" evidence="1">
    <location>
        <begin position="27"/>
        <end position="123"/>
    </location>
</feature>
<evidence type="ECO:0000256" key="1">
    <source>
        <dbReference type="SAM" id="SignalP"/>
    </source>
</evidence>
<accession>A0A0M3HKW2</accession>
<dbReference type="WBParaSite" id="ALUE_0000215701-mRNA-1">
    <property type="protein sequence ID" value="ALUE_0000215701-mRNA-1"/>
    <property type="gene ID" value="ALUE_0000215701"/>
</dbReference>
<dbReference type="AlphaFoldDB" id="A0A0M3HKW2"/>
<protein>
    <submittedName>
        <fullName evidence="3">Uncharacterized protein</fullName>
    </submittedName>
</protein>
<feature type="signal peptide" evidence="1">
    <location>
        <begin position="1"/>
        <end position="26"/>
    </location>
</feature>
<dbReference type="Proteomes" id="UP000036681">
    <property type="component" value="Unplaced"/>
</dbReference>
<proteinExistence type="predicted"/>
<keyword evidence="2" id="KW-1185">Reference proteome</keyword>
<evidence type="ECO:0000313" key="3">
    <source>
        <dbReference type="WBParaSite" id="ALUE_0000215701-mRNA-1"/>
    </source>
</evidence>